<dbReference type="Gene3D" id="3.40.50.620">
    <property type="entry name" value="HUPs"/>
    <property type="match status" value="1"/>
</dbReference>
<keyword evidence="2 8" id="KW-0436">Ligase</keyword>
<dbReference type="InterPro" id="IPR001412">
    <property type="entry name" value="aa-tRNA-synth_I_CS"/>
</dbReference>
<keyword evidence="3" id="KW-0547">Nucleotide-binding</keyword>
<dbReference type="InterPro" id="IPR023586">
    <property type="entry name" value="Ile-tRNA-ligase_type2"/>
</dbReference>
<dbReference type="Pfam" id="PF00133">
    <property type="entry name" value="tRNA-synt_1"/>
    <property type="match status" value="1"/>
</dbReference>
<proteinExistence type="inferred from homology"/>
<accession>A0A0U9HHV1</accession>
<dbReference type="InterPro" id="IPR002300">
    <property type="entry name" value="aa-tRNA-synth_Ia"/>
</dbReference>
<dbReference type="GO" id="GO:0005524">
    <property type="term" value="F:ATP binding"/>
    <property type="evidence" value="ECO:0007669"/>
    <property type="project" value="UniProtKB-KW"/>
</dbReference>
<dbReference type="PROSITE" id="PS00178">
    <property type="entry name" value="AA_TRNA_LIGASE_I"/>
    <property type="match status" value="1"/>
</dbReference>
<dbReference type="EMBL" id="BBXV01000052">
    <property type="protein sequence ID" value="GAQ19588.1"/>
    <property type="molecule type" value="Genomic_DNA"/>
</dbReference>
<evidence type="ECO:0000256" key="1">
    <source>
        <dbReference type="ARBA" id="ARBA00007078"/>
    </source>
</evidence>
<dbReference type="PANTHER" id="PTHR42780">
    <property type="entry name" value="SOLEUCYL-TRNA SYNTHETASE"/>
    <property type="match status" value="1"/>
</dbReference>
<keyword evidence="6" id="KW-0030">Aminoacyl-tRNA synthetase</keyword>
<comment type="caution">
    <text evidence="8">The sequence shown here is derived from an EMBL/GenBank/DDBJ whole genome shotgun (WGS) entry which is preliminary data.</text>
</comment>
<organism evidence="8 9">
    <name type="scientific">Oceanobacillus picturae</name>
    <dbReference type="NCBI Taxonomy" id="171693"/>
    <lineage>
        <taxon>Bacteria</taxon>
        <taxon>Bacillati</taxon>
        <taxon>Bacillota</taxon>
        <taxon>Bacilli</taxon>
        <taxon>Bacillales</taxon>
        <taxon>Bacillaceae</taxon>
        <taxon>Oceanobacillus</taxon>
    </lineage>
</organism>
<evidence type="ECO:0000256" key="2">
    <source>
        <dbReference type="ARBA" id="ARBA00022598"/>
    </source>
</evidence>
<evidence type="ECO:0000256" key="3">
    <source>
        <dbReference type="ARBA" id="ARBA00022741"/>
    </source>
</evidence>
<dbReference type="PANTHER" id="PTHR42780:SF1">
    <property type="entry name" value="ISOLEUCINE--TRNA LIGASE, CYTOPLASMIC"/>
    <property type="match status" value="1"/>
</dbReference>
<keyword evidence="4" id="KW-0067">ATP-binding</keyword>
<gene>
    <name evidence="8" type="ORF">OPHB3_3560</name>
</gene>
<dbReference type="Proteomes" id="UP000052946">
    <property type="component" value="Unassembled WGS sequence"/>
</dbReference>
<evidence type="ECO:0000256" key="5">
    <source>
        <dbReference type="ARBA" id="ARBA00022917"/>
    </source>
</evidence>
<dbReference type="AlphaFoldDB" id="A0A0U9HHV1"/>
<dbReference type="InterPro" id="IPR014729">
    <property type="entry name" value="Rossmann-like_a/b/a_fold"/>
</dbReference>
<evidence type="ECO:0000259" key="7">
    <source>
        <dbReference type="Pfam" id="PF00133"/>
    </source>
</evidence>
<evidence type="ECO:0000256" key="4">
    <source>
        <dbReference type="ARBA" id="ARBA00022840"/>
    </source>
</evidence>
<name>A0A0U9HHV1_9BACI</name>
<dbReference type="SUPFAM" id="SSF52374">
    <property type="entry name" value="Nucleotidylyl transferase"/>
    <property type="match status" value="1"/>
</dbReference>
<evidence type="ECO:0000313" key="9">
    <source>
        <dbReference type="Proteomes" id="UP000052946"/>
    </source>
</evidence>
<sequence length="171" mass="20012">MVKETNVERELRVRKKWEADKTFERSIANREGRETYVFYEGPPTANGLPHAGHALGRTIKDFVARYKTMSGYQVLRKAGWDTHGLPVELEVEKQLNIRGKDEIEEYGVENFIQKCKESVFAYESEWKQFTEALGYWVDMEDPYVTLKNEYIESVWNILSTIHEKGVTARIK</sequence>
<reference evidence="9" key="1">
    <citation type="submission" date="2015-07" db="EMBL/GenBank/DDBJ databases">
        <title>Draft Genome Sequence of Oceanobacillus picturae Heshi-B3 that Was Isolated from Fermented Rice Bran with Aging Salted Mackerel, Which Was Named Heshiko as Traditional Fermented Seafood in Japan.</title>
        <authorList>
            <person name="Akuzawa S."/>
            <person name="Nakagawa J."/>
            <person name="Kanekatsu T."/>
            <person name="Kanesaki Y."/>
            <person name="Suzuki T."/>
        </authorList>
    </citation>
    <scope>NUCLEOTIDE SEQUENCE [LARGE SCALE GENOMIC DNA]</scope>
    <source>
        <strain evidence="9">Heshi-B3</strain>
    </source>
</reference>
<reference evidence="8 9" key="2">
    <citation type="journal article" date="2016" name="Genome Announc.">
        <title>Draft Genome Sequence of Oceanobacillus picturae Heshi-B3, Isolated from Fermented Rice Bran in a Traditional Japanese Seafood Dish.</title>
        <authorList>
            <person name="Akuzawa S."/>
            <person name="Nagaoka J."/>
            <person name="Kanekatsu M."/>
            <person name="Kanesaki Y."/>
            <person name="Suzuki T."/>
        </authorList>
    </citation>
    <scope>NUCLEOTIDE SEQUENCE [LARGE SCALE GENOMIC DNA]</scope>
    <source>
        <strain evidence="8 9">Heshi-B3</strain>
    </source>
</reference>
<keyword evidence="5" id="KW-0648">Protein biosynthesis</keyword>
<evidence type="ECO:0000313" key="8">
    <source>
        <dbReference type="EMBL" id="GAQ19588.1"/>
    </source>
</evidence>
<protein>
    <submittedName>
        <fullName evidence="8">Isoleucine--tRNA ligase</fullName>
    </submittedName>
</protein>
<dbReference type="GO" id="GO:0004822">
    <property type="term" value="F:isoleucine-tRNA ligase activity"/>
    <property type="evidence" value="ECO:0007669"/>
    <property type="project" value="InterPro"/>
</dbReference>
<comment type="similarity">
    <text evidence="1">Belongs to the class-I aminoacyl-tRNA synthetase family. IleS type 2 subfamily.</text>
</comment>
<dbReference type="GO" id="GO:0006428">
    <property type="term" value="P:isoleucyl-tRNA aminoacylation"/>
    <property type="evidence" value="ECO:0007669"/>
    <property type="project" value="TreeGrafter"/>
</dbReference>
<evidence type="ECO:0000256" key="6">
    <source>
        <dbReference type="ARBA" id="ARBA00023146"/>
    </source>
</evidence>
<feature type="domain" description="Aminoacyl-tRNA synthetase class Ia" evidence="7">
    <location>
        <begin position="14"/>
        <end position="169"/>
    </location>
</feature>